<dbReference type="EMBL" id="AGRW01000041">
    <property type="protein sequence ID" value="EIC02251.1"/>
    <property type="molecule type" value="Genomic_DNA"/>
</dbReference>
<protein>
    <submittedName>
        <fullName evidence="2">Helix-turn-helix domain protein</fullName>
    </submittedName>
</protein>
<proteinExistence type="predicted"/>
<dbReference type="eggNOG" id="COG1426">
    <property type="taxonomic scope" value="Bacteria"/>
</dbReference>
<name>H7EJL3_9SPIR</name>
<dbReference type="Proteomes" id="UP000003571">
    <property type="component" value="Unassembled WGS sequence"/>
</dbReference>
<dbReference type="SMART" id="SM00530">
    <property type="entry name" value="HTH_XRE"/>
    <property type="match status" value="1"/>
</dbReference>
<evidence type="ECO:0000259" key="1">
    <source>
        <dbReference type="PROSITE" id="PS50943"/>
    </source>
</evidence>
<accession>H7EJL3</accession>
<gene>
    <name evidence="2" type="ORF">TresaDRAFT_1515</name>
</gene>
<feature type="domain" description="HTH cro/C1-type" evidence="1">
    <location>
        <begin position="9"/>
        <end position="63"/>
    </location>
</feature>
<dbReference type="OrthoDB" id="360800at2"/>
<dbReference type="GO" id="GO:0003677">
    <property type="term" value="F:DNA binding"/>
    <property type="evidence" value="ECO:0007669"/>
    <property type="project" value="InterPro"/>
</dbReference>
<dbReference type="InterPro" id="IPR001387">
    <property type="entry name" value="Cro/C1-type_HTH"/>
</dbReference>
<dbReference type="InterPro" id="IPR010982">
    <property type="entry name" value="Lambda_DNA-bd_dom_sf"/>
</dbReference>
<dbReference type="RefSeq" id="WP_002703356.1">
    <property type="nucleotide sequence ID" value="NZ_AGRW01000041.1"/>
</dbReference>
<evidence type="ECO:0000313" key="3">
    <source>
        <dbReference type="Proteomes" id="UP000003571"/>
    </source>
</evidence>
<reference evidence="2 3" key="1">
    <citation type="submission" date="2011-09" db="EMBL/GenBank/DDBJ databases">
        <title>The draft genome of Treponema saccharophilum DSM 2985.</title>
        <authorList>
            <consortium name="US DOE Joint Genome Institute (JGI-PGF)"/>
            <person name="Lucas S."/>
            <person name="Copeland A."/>
            <person name="Lapidus A."/>
            <person name="Glavina del Rio T."/>
            <person name="Dalin E."/>
            <person name="Tice H."/>
            <person name="Bruce D."/>
            <person name="Goodwin L."/>
            <person name="Pitluck S."/>
            <person name="Peters L."/>
            <person name="Kyrpides N."/>
            <person name="Mavromatis K."/>
            <person name="Ivanova N."/>
            <person name="Markowitz V."/>
            <person name="Cheng J.-F."/>
            <person name="Hugenholtz P."/>
            <person name="Woyke T."/>
            <person name="Wu D."/>
            <person name="Gronow S."/>
            <person name="Wellnitz S."/>
            <person name="Brambilla E."/>
            <person name="Klenk H.-P."/>
            <person name="Eisen J.A."/>
        </authorList>
    </citation>
    <scope>NUCLEOTIDE SEQUENCE [LARGE SCALE GENOMIC DNA]</scope>
    <source>
        <strain evidence="2 3">DSM 2985</strain>
    </source>
</reference>
<evidence type="ECO:0000313" key="2">
    <source>
        <dbReference type="EMBL" id="EIC02251.1"/>
    </source>
</evidence>
<keyword evidence="3" id="KW-1185">Reference proteome</keyword>
<dbReference type="CDD" id="cd00093">
    <property type="entry name" value="HTH_XRE"/>
    <property type="match status" value="1"/>
</dbReference>
<comment type="caution">
    <text evidence="2">The sequence shown here is derived from an EMBL/GenBank/DDBJ whole genome shotgun (WGS) entry which is preliminary data.</text>
</comment>
<dbReference type="PATRIC" id="fig|907348.3.peg.972"/>
<dbReference type="Gene3D" id="1.10.260.40">
    <property type="entry name" value="lambda repressor-like DNA-binding domains"/>
    <property type="match status" value="1"/>
</dbReference>
<dbReference type="SUPFAM" id="SSF47413">
    <property type="entry name" value="lambda repressor-like DNA-binding domains"/>
    <property type="match status" value="1"/>
</dbReference>
<sequence length="128" mass="14576">MATEIAKFLRKIRIDSDESLGDMAEKINLSAAYLSAIENNKRTAPEDMKENLYKAYSLSEEQKLEFARLVAESRKKVEIGLSGIQEELFPEYVDTAVMFAHDLSQMNRKQLAEIKDCLQRIKSEAGPM</sequence>
<organism evidence="2 3">
    <name type="scientific">Treponema saccharophilum DSM 2985</name>
    <dbReference type="NCBI Taxonomy" id="907348"/>
    <lineage>
        <taxon>Bacteria</taxon>
        <taxon>Pseudomonadati</taxon>
        <taxon>Spirochaetota</taxon>
        <taxon>Spirochaetia</taxon>
        <taxon>Spirochaetales</taxon>
        <taxon>Treponemataceae</taxon>
        <taxon>Treponema</taxon>
    </lineage>
</organism>
<dbReference type="PROSITE" id="PS50943">
    <property type="entry name" value="HTH_CROC1"/>
    <property type="match status" value="1"/>
</dbReference>
<dbReference type="STRING" id="907348.TresaDRAFT_1515"/>
<dbReference type="AlphaFoldDB" id="H7EJL3"/>